<proteinExistence type="inferred from homology"/>
<evidence type="ECO:0000256" key="10">
    <source>
        <dbReference type="ARBA" id="ARBA00022840"/>
    </source>
</evidence>
<dbReference type="Pfam" id="PF23598">
    <property type="entry name" value="LRR_14"/>
    <property type="match status" value="1"/>
</dbReference>
<keyword evidence="5" id="KW-0433">Leucine-rich repeat</keyword>
<protein>
    <submittedName>
        <fullName evidence="15">Late blight resistance proteinR1A-10</fullName>
    </submittedName>
</protein>
<dbReference type="InterPro" id="IPR058922">
    <property type="entry name" value="WHD_DRP"/>
</dbReference>
<comment type="function">
    <text evidence="1">Confers resistance to late blight (Phytophthora infestans) races carrying the avirulence gene Avr1. Resistance proteins guard the plant against pathogens that contain an appropriate avirulence protein via an indirect interaction with this avirulence protein. That triggers a defense system including the hypersensitive response, which restricts the pathogen growth.</text>
</comment>
<dbReference type="Gene3D" id="1.10.10.10">
    <property type="entry name" value="Winged helix-like DNA-binding domain superfamily/Winged helix DNA-binding domain"/>
    <property type="match status" value="1"/>
</dbReference>
<name>A0AAW2SZD6_9LAMI</name>
<dbReference type="GO" id="GO:0005524">
    <property type="term" value="F:ATP binding"/>
    <property type="evidence" value="ECO:0007669"/>
    <property type="project" value="UniProtKB-KW"/>
</dbReference>
<dbReference type="GO" id="GO:0009626">
    <property type="term" value="P:plant-type hypersensitive response"/>
    <property type="evidence" value="ECO:0007669"/>
    <property type="project" value="UniProtKB-KW"/>
</dbReference>
<feature type="compositionally biased region" description="Polar residues" evidence="11">
    <location>
        <begin position="1"/>
        <end position="25"/>
    </location>
</feature>
<dbReference type="InterPro" id="IPR032675">
    <property type="entry name" value="LRR_dom_sf"/>
</dbReference>
<evidence type="ECO:0000256" key="1">
    <source>
        <dbReference type="ARBA" id="ARBA00002074"/>
    </source>
</evidence>
<dbReference type="GO" id="GO:0005737">
    <property type="term" value="C:cytoplasm"/>
    <property type="evidence" value="ECO:0007669"/>
    <property type="project" value="UniProtKB-SubCell"/>
</dbReference>
<accession>A0AAW2SZD6</accession>
<gene>
    <name evidence="15" type="ORF">Scaly_0173200</name>
</gene>
<dbReference type="FunFam" id="3.40.50.300:FF:001091">
    <property type="entry name" value="Probable disease resistance protein At1g61300"/>
    <property type="match status" value="1"/>
</dbReference>
<comment type="subcellular location">
    <subcellularLocation>
        <location evidence="2">Cytoplasm</location>
    </subcellularLocation>
</comment>
<dbReference type="InterPro" id="IPR027417">
    <property type="entry name" value="P-loop_NTPase"/>
</dbReference>
<dbReference type="InterPro" id="IPR055414">
    <property type="entry name" value="LRR_R13L4/SHOC2-like"/>
</dbReference>
<dbReference type="GO" id="GO:0043531">
    <property type="term" value="F:ADP binding"/>
    <property type="evidence" value="ECO:0007669"/>
    <property type="project" value="InterPro"/>
</dbReference>
<reference evidence="15" key="2">
    <citation type="journal article" date="2024" name="Plant">
        <title>Genomic evolution and insights into agronomic trait innovations of Sesamum species.</title>
        <authorList>
            <person name="Miao H."/>
            <person name="Wang L."/>
            <person name="Qu L."/>
            <person name="Liu H."/>
            <person name="Sun Y."/>
            <person name="Le M."/>
            <person name="Wang Q."/>
            <person name="Wei S."/>
            <person name="Zheng Y."/>
            <person name="Lin W."/>
            <person name="Duan Y."/>
            <person name="Cao H."/>
            <person name="Xiong S."/>
            <person name="Wang X."/>
            <person name="Wei L."/>
            <person name="Li C."/>
            <person name="Ma Q."/>
            <person name="Ju M."/>
            <person name="Zhao R."/>
            <person name="Li G."/>
            <person name="Mu C."/>
            <person name="Tian Q."/>
            <person name="Mei H."/>
            <person name="Zhang T."/>
            <person name="Gao T."/>
            <person name="Zhang H."/>
        </authorList>
    </citation>
    <scope>NUCLEOTIDE SEQUENCE</scope>
    <source>
        <strain evidence="15">KEN8</strain>
    </source>
</reference>
<feature type="domain" description="Disease resistance protein winged helix" evidence="13">
    <location>
        <begin position="292"/>
        <end position="362"/>
    </location>
</feature>
<sequence>MSIQKSSNVEDVQCSYTSAPTSSGGAPNDGNRMVGFDEDIVALKARLCGESSKLQIISIVGMGGIGKTTLASNIFNDSLVVYHFHTRVWITVSQDYRLREVLLVLVASLNDQKTVDLSNRTDEELAEYVYKSLKGRTYLIVMDDMWSIKTWDDLRRLFPDDNNGSRVLITTRLSDVAVYASSSPLHQIRFLDEEWSWNLLRDKVFEQQSCPPEFERIGRMIAKSCGGLPLTIAVAAGILTNWNRTQHLWQKLARNITLAVATNDDRFSKILTLSYDHLPCHLKACFLYMGGFPEDYNIPVSKLTKLWVAEGFLKPNGSKSLDELAEEYLEDLVKRNLVLIIKKRSNGKIRFCGLHDLLRDLCIQKARMEEFLHVTNNSARGIQDQRRLSIHFDISDGFVDKCARASPIRSMLVFRSSVASLSFLRGYNRLLRVLDLLRTVLLFMPPEITQLSHLRFLALSGRLKVPPSISKLQNLQTLMIRTYRLETGDSILFLPIEMWEMRQLRHLIVFEGSMLPTPLAAAPICMRVLENLQTFCVDNFKFTSNAVEMMPNVKKLKVYMMCSEHCG</sequence>
<comment type="caution">
    <text evidence="15">The sequence shown here is derived from an EMBL/GenBank/DDBJ whole genome shotgun (WGS) entry which is preliminary data.</text>
</comment>
<evidence type="ECO:0000256" key="8">
    <source>
        <dbReference type="ARBA" id="ARBA00022741"/>
    </source>
</evidence>
<evidence type="ECO:0000256" key="7">
    <source>
        <dbReference type="ARBA" id="ARBA00022737"/>
    </source>
</evidence>
<feature type="domain" description="Disease resistance R13L4/SHOC-2-like LRR" evidence="14">
    <location>
        <begin position="408"/>
        <end position="559"/>
    </location>
</feature>
<dbReference type="Pfam" id="PF00931">
    <property type="entry name" value="NB-ARC"/>
    <property type="match status" value="1"/>
</dbReference>
<feature type="domain" description="NB-ARC" evidence="12">
    <location>
        <begin position="39"/>
        <end position="209"/>
    </location>
</feature>
<dbReference type="PANTHER" id="PTHR23155:SF1152">
    <property type="entry name" value="AAA+ ATPASE DOMAIN-CONTAINING PROTEIN"/>
    <property type="match status" value="1"/>
</dbReference>
<dbReference type="InterPro" id="IPR002182">
    <property type="entry name" value="NB-ARC"/>
</dbReference>
<evidence type="ECO:0000256" key="6">
    <source>
        <dbReference type="ARBA" id="ARBA00022667"/>
    </source>
</evidence>
<dbReference type="SUPFAM" id="SSF52540">
    <property type="entry name" value="P-loop containing nucleoside triphosphate hydrolases"/>
    <property type="match status" value="1"/>
</dbReference>
<comment type="similarity">
    <text evidence="3">Belongs to the disease resistance NB-LRR family.</text>
</comment>
<dbReference type="FunFam" id="1.10.10.10:FF:000322">
    <property type="entry name" value="Probable disease resistance protein At1g63360"/>
    <property type="match status" value="1"/>
</dbReference>
<dbReference type="Gene3D" id="3.80.10.10">
    <property type="entry name" value="Ribonuclease Inhibitor"/>
    <property type="match status" value="1"/>
</dbReference>
<dbReference type="PRINTS" id="PR00364">
    <property type="entry name" value="DISEASERSIST"/>
</dbReference>
<keyword evidence="9" id="KW-0611">Plant defense</keyword>
<keyword evidence="7" id="KW-0677">Repeat</keyword>
<evidence type="ECO:0000259" key="14">
    <source>
        <dbReference type="Pfam" id="PF23598"/>
    </source>
</evidence>
<dbReference type="EMBL" id="JACGWM010000001">
    <property type="protein sequence ID" value="KAL0397248.1"/>
    <property type="molecule type" value="Genomic_DNA"/>
</dbReference>
<dbReference type="InterPro" id="IPR036388">
    <property type="entry name" value="WH-like_DNA-bd_sf"/>
</dbReference>
<keyword evidence="10" id="KW-0067">ATP-binding</keyword>
<evidence type="ECO:0000256" key="2">
    <source>
        <dbReference type="ARBA" id="ARBA00004496"/>
    </source>
</evidence>
<dbReference type="AlphaFoldDB" id="A0AAW2SZD6"/>
<evidence type="ECO:0000256" key="11">
    <source>
        <dbReference type="SAM" id="MobiDB-lite"/>
    </source>
</evidence>
<evidence type="ECO:0000313" key="15">
    <source>
        <dbReference type="EMBL" id="KAL0397248.1"/>
    </source>
</evidence>
<evidence type="ECO:0000256" key="3">
    <source>
        <dbReference type="ARBA" id="ARBA00008894"/>
    </source>
</evidence>
<dbReference type="Gene3D" id="1.10.8.430">
    <property type="entry name" value="Helical domain of apoptotic protease-activating factors"/>
    <property type="match status" value="1"/>
</dbReference>
<keyword evidence="4" id="KW-0963">Cytoplasm</keyword>
<evidence type="ECO:0000259" key="13">
    <source>
        <dbReference type="Pfam" id="PF23559"/>
    </source>
</evidence>
<reference evidence="15" key="1">
    <citation type="submission" date="2020-06" db="EMBL/GenBank/DDBJ databases">
        <authorList>
            <person name="Li T."/>
            <person name="Hu X."/>
            <person name="Zhang T."/>
            <person name="Song X."/>
            <person name="Zhang H."/>
            <person name="Dai N."/>
            <person name="Sheng W."/>
            <person name="Hou X."/>
            <person name="Wei L."/>
        </authorList>
    </citation>
    <scope>NUCLEOTIDE SEQUENCE</scope>
    <source>
        <strain evidence="15">KEN8</strain>
        <tissue evidence="15">Leaf</tissue>
    </source>
</reference>
<feature type="region of interest" description="Disordered" evidence="11">
    <location>
        <begin position="1"/>
        <end position="30"/>
    </location>
</feature>
<keyword evidence="6" id="KW-0381">Hypersensitive response</keyword>
<dbReference type="GO" id="GO:0051607">
    <property type="term" value="P:defense response to virus"/>
    <property type="evidence" value="ECO:0007669"/>
    <property type="project" value="UniProtKB-ARBA"/>
</dbReference>
<evidence type="ECO:0000259" key="12">
    <source>
        <dbReference type="Pfam" id="PF00931"/>
    </source>
</evidence>
<dbReference type="Pfam" id="PF23559">
    <property type="entry name" value="WHD_DRP"/>
    <property type="match status" value="1"/>
</dbReference>
<dbReference type="InterPro" id="IPR042197">
    <property type="entry name" value="Apaf_helical"/>
</dbReference>
<evidence type="ECO:0000256" key="5">
    <source>
        <dbReference type="ARBA" id="ARBA00022614"/>
    </source>
</evidence>
<dbReference type="PANTHER" id="PTHR23155">
    <property type="entry name" value="DISEASE RESISTANCE PROTEIN RP"/>
    <property type="match status" value="1"/>
</dbReference>
<keyword evidence="8" id="KW-0547">Nucleotide-binding</keyword>
<dbReference type="Gene3D" id="3.40.50.300">
    <property type="entry name" value="P-loop containing nucleotide triphosphate hydrolases"/>
    <property type="match status" value="1"/>
</dbReference>
<evidence type="ECO:0000256" key="4">
    <source>
        <dbReference type="ARBA" id="ARBA00022490"/>
    </source>
</evidence>
<evidence type="ECO:0000256" key="9">
    <source>
        <dbReference type="ARBA" id="ARBA00022821"/>
    </source>
</evidence>
<dbReference type="InterPro" id="IPR044974">
    <property type="entry name" value="Disease_R_plants"/>
</dbReference>
<organism evidence="15">
    <name type="scientific">Sesamum calycinum</name>
    <dbReference type="NCBI Taxonomy" id="2727403"/>
    <lineage>
        <taxon>Eukaryota</taxon>
        <taxon>Viridiplantae</taxon>
        <taxon>Streptophyta</taxon>
        <taxon>Embryophyta</taxon>
        <taxon>Tracheophyta</taxon>
        <taxon>Spermatophyta</taxon>
        <taxon>Magnoliopsida</taxon>
        <taxon>eudicotyledons</taxon>
        <taxon>Gunneridae</taxon>
        <taxon>Pentapetalae</taxon>
        <taxon>asterids</taxon>
        <taxon>lamiids</taxon>
        <taxon>Lamiales</taxon>
        <taxon>Pedaliaceae</taxon>
        <taxon>Sesamum</taxon>
    </lineage>
</organism>
<dbReference type="SUPFAM" id="SSF52058">
    <property type="entry name" value="L domain-like"/>
    <property type="match status" value="1"/>
</dbReference>